<dbReference type="PATRIC" id="fig|158500.4.peg.5860"/>
<evidence type="ECO:0000256" key="1">
    <source>
        <dbReference type="ARBA" id="ARBA00003544"/>
    </source>
</evidence>
<proteinExistence type="inferred from homology"/>
<dbReference type="GO" id="GO:0006313">
    <property type="term" value="P:DNA transposition"/>
    <property type="evidence" value="ECO:0007669"/>
    <property type="project" value="InterPro"/>
</dbReference>
<evidence type="ECO:0000313" key="9">
    <source>
        <dbReference type="EMBL" id="AOR79325.1"/>
    </source>
</evidence>
<accession>A0A031IY51</accession>
<dbReference type="GO" id="GO:0003677">
    <property type="term" value="F:DNA binding"/>
    <property type="evidence" value="ECO:0007669"/>
    <property type="project" value="UniProtKB-KW"/>
</dbReference>
<dbReference type="EMBL" id="JFYZ01000109">
    <property type="protein sequence ID" value="EZP65395.1"/>
    <property type="molecule type" value="Genomic_DNA"/>
</dbReference>
<evidence type="ECO:0000313" key="10">
    <source>
        <dbReference type="EMBL" id="AOR79587.1"/>
    </source>
</evidence>
<dbReference type="InterPro" id="IPR002559">
    <property type="entry name" value="Transposase_11"/>
</dbReference>
<dbReference type="eggNOG" id="COG3039">
    <property type="taxonomic scope" value="Bacteria"/>
</dbReference>
<reference evidence="11 12" key="1">
    <citation type="submission" date="2014-03" db="EMBL/GenBank/DDBJ databases">
        <title>Whole genome sequence of Novosphingobium resinovorum KF1.</title>
        <authorList>
            <person name="Gan H.M."/>
            <person name="Gan H.Y."/>
            <person name="Chew T.H."/>
            <person name="Savka M.A."/>
        </authorList>
    </citation>
    <scope>NUCLEOTIDE SEQUENCE [LARGE SCALE GENOMIC DNA]</scope>
    <source>
        <strain evidence="11 12">KF1</strain>
    </source>
</reference>
<dbReference type="NCBIfam" id="NF033581">
    <property type="entry name" value="transpos_IS5_4"/>
    <property type="match status" value="1"/>
</dbReference>
<dbReference type="Proteomes" id="UP000024329">
    <property type="component" value="Unassembled WGS sequence"/>
</dbReference>
<evidence type="ECO:0000256" key="3">
    <source>
        <dbReference type="ARBA" id="ARBA00022578"/>
    </source>
</evidence>
<dbReference type="AlphaFoldDB" id="A0A031IY51"/>
<keyword evidence="9" id="KW-0614">Plasmid</keyword>
<keyword evidence="5" id="KW-0233">DNA recombination</keyword>
<organism evidence="11 12">
    <name type="scientific">Novosphingobium resinovorum</name>
    <dbReference type="NCBI Taxonomy" id="158500"/>
    <lineage>
        <taxon>Bacteria</taxon>
        <taxon>Pseudomonadati</taxon>
        <taxon>Pseudomonadota</taxon>
        <taxon>Alphaproteobacteria</taxon>
        <taxon>Sphingomonadales</taxon>
        <taxon>Sphingomonadaceae</taxon>
        <taxon>Novosphingobium</taxon>
    </lineage>
</organism>
<protein>
    <submittedName>
        <fullName evidence="9 11">Transposase</fullName>
    </submittedName>
</protein>
<evidence type="ECO:0000256" key="4">
    <source>
        <dbReference type="ARBA" id="ARBA00023125"/>
    </source>
</evidence>
<feature type="domain" description="Transposase InsH N-terminal" evidence="8">
    <location>
        <begin position="16"/>
        <end position="114"/>
    </location>
</feature>
<evidence type="ECO:0000256" key="5">
    <source>
        <dbReference type="ARBA" id="ARBA00023172"/>
    </source>
</evidence>
<dbReference type="GO" id="GO:0004803">
    <property type="term" value="F:transposase activity"/>
    <property type="evidence" value="ECO:0007669"/>
    <property type="project" value="InterPro"/>
</dbReference>
<dbReference type="InterPro" id="IPR047959">
    <property type="entry name" value="Transpos_IS5"/>
</dbReference>
<dbReference type="InterPro" id="IPR008490">
    <property type="entry name" value="Transposase_InsH_N"/>
</dbReference>
<evidence type="ECO:0000256" key="2">
    <source>
        <dbReference type="ARBA" id="ARBA00010075"/>
    </source>
</evidence>
<dbReference type="Pfam" id="PF01609">
    <property type="entry name" value="DDE_Tnp_1"/>
    <property type="match status" value="1"/>
</dbReference>
<dbReference type="PANTHER" id="PTHR35604">
    <property type="entry name" value="TRANSPOSASE INSH FOR INSERTION SEQUENCE ELEMENT IS5A-RELATED"/>
    <property type="match status" value="1"/>
</dbReference>
<name>A0A031IY51_9SPHN</name>
<comment type="function">
    <text evidence="1">Involved in the transposition of the insertion sequence IS5.</text>
</comment>
<reference evidence="13" key="3">
    <citation type="journal article" date="2017" name="J. Biotechnol.">
        <title>Complete genome sequence of Novosphingobium resinovorum SA1, a versatile xenobiotic-degrading bacterium capable of utilizing sulfanilic acid.</title>
        <authorList>
            <person name="Hegedus B."/>
            <person name="Kos P.B."/>
            <person name="Balint B."/>
            <person name="Maroti G."/>
            <person name="Gan H.M."/>
            <person name="Perei K."/>
            <person name="Rakhely G."/>
        </authorList>
    </citation>
    <scope>NUCLEOTIDE SEQUENCE [LARGE SCALE GENOMIC DNA]</scope>
    <source>
        <strain evidence="13">SA1</strain>
    </source>
</reference>
<dbReference type="EMBL" id="CP017076">
    <property type="protein sequence ID" value="AOR79587.1"/>
    <property type="molecule type" value="Genomic_DNA"/>
</dbReference>
<evidence type="ECO:0000313" key="13">
    <source>
        <dbReference type="Proteomes" id="UP000094626"/>
    </source>
</evidence>
<feature type="domain" description="Transposase IS4-like" evidence="7">
    <location>
        <begin position="202"/>
        <end position="363"/>
    </location>
</feature>
<comment type="similarity">
    <text evidence="2">Belongs to the transposase 11 family.</text>
</comment>
<reference evidence="9" key="2">
    <citation type="submission" date="2016-08" db="EMBL/GenBank/DDBJ databases">
        <authorList>
            <person name="Seilhamer J.J."/>
        </authorList>
    </citation>
    <scope>NUCLEOTIDE SEQUENCE [LARGE SCALE GENOMIC DNA]</scope>
    <source>
        <strain evidence="9">SA1</strain>
        <plasmid evidence="9">pSA1</plasmid>
    </source>
</reference>
<dbReference type="RefSeq" id="WP_036531299.1">
    <property type="nucleotide sequence ID" value="NZ_CP017076.1"/>
</dbReference>
<dbReference type="EMBL" id="CP017076">
    <property type="protein sequence ID" value="AOR79325.1"/>
    <property type="molecule type" value="Genomic_DNA"/>
</dbReference>
<sequence length="373" mass="41502">MRGGDYRSEGLFSYVSCEARVPANHPLRAIRAIVDEALEVMSADFDAMYSRIGRPSIPPEKLLRALLLQAFYTIRSERQLMEQMDYNLLFRWFVGLAMDAPIWDVTVFTKNRERLLSRDVAARFLSAIINQARVQALLSDDHFSVDGTLVEAWASVKSFRPKDEGGPGDDDGGGSVSGHGEQKTAPSNAGRDFRGEKRSNATHASTTDPDARLFKKARGQAAKLCHMAHVLMENRNGLVVDAILTHATGTAEREAALTMLGRMEGRHRITLGADKNYDTAAFVEALREMDVTPHVAQNNTNRRSAIDGRTTRHPGYGLSQKIRKRIEEVFGWAKTCGTMRKTRHRGQDRVGWSFTLTAAAYNLVRLPKLLGAT</sequence>
<dbReference type="OrthoDB" id="9774608at2"/>
<keyword evidence="13" id="KW-1185">Reference proteome</keyword>
<evidence type="ECO:0000259" key="8">
    <source>
        <dbReference type="Pfam" id="PF05598"/>
    </source>
</evidence>
<gene>
    <name evidence="9" type="ORF">BES08_20970</name>
    <name evidence="10" type="ORF">BES08_22595</name>
    <name evidence="11" type="ORF">BV97_05788</name>
</gene>
<feature type="region of interest" description="Disordered" evidence="6">
    <location>
        <begin position="160"/>
        <end position="213"/>
    </location>
</feature>
<dbReference type="PANTHER" id="PTHR35604:SF2">
    <property type="entry name" value="TRANSPOSASE INSH FOR INSERTION SEQUENCE ELEMENT IS5A-RELATED"/>
    <property type="match status" value="1"/>
</dbReference>
<evidence type="ECO:0000313" key="12">
    <source>
        <dbReference type="Proteomes" id="UP000024329"/>
    </source>
</evidence>
<keyword evidence="3" id="KW-0815">Transposition</keyword>
<evidence type="ECO:0000256" key="6">
    <source>
        <dbReference type="SAM" id="MobiDB-lite"/>
    </source>
</evidence>
<keyword evidence="4" id="KW-0238">DNA-binding</keyword>
<evidence type="ECO:0000259" key="7">
    <source>
        <dbReference type="Pfam" id="PF01609"/>
    </source>
</evidence>
<dbReference type="KEGG" id="nre:BES08_20970"/>
<dbReference type="Proteomes" id="UP000094626">
    <property type="component" value="Plasmid pSA1"/>
</dbReference>
<geneLocation type="plasmid" evidence="9 13">
    <name>pSA1</name>
</geneLocation>
<evidence type="ECO:0000313" key="11">
    <source>
        <dbReference type="EMBL" id="EZP65395.1"/>
    </source>
</evidence>
<dbReference type="Pfam" id="PF05598">
    <property type="entry name" value="DUF772"/>
    <property type="match status" value="1"/>
</dbReference>
<dbReference type="KEGG" id="nre:BES08_22595"/>